<keyword evidence="7" id="KW-1185">Reference proteome</keyword>
<feature type="transmembrane region" description="Helical" evidence="5">
    <location>
        <begin position="12"/>
        <end position="34"/>
    </location>
</feature>
<evidence type="ECO:0000256" key="4">
    <source>
        <dbReference type="ARBA" id="ARBA00023136"/>
    </source>
</evidence>
<protein>
    <recommendedName>
        <fullName evidence="8">DUF1656 domain-containing protein</fullName>
    </recommendedName>
</protein>
<evidence type="ECO:0000256" key="2">
    <source>
        <dbReference type="ARBA" id="ARBA00022692"/>
    </source>
</evidence>
<reference evidence="6 7" key="1">
    <citation type="submission" date="2014-09" db="EMBL/GenBank/DDBJ databases">
        <title>Vibrio maritimus JCM 19235. (C45) whole genome shotgun sequence.</title>
        <authorList>
            <person name="Sawabe T."/>
            <person name="Meirelles P."/>
            <person name="Nakanishi M."/>
            <person name="Sayaka M."/>
            <person name="Hattori M."/>
            <person name="Ohkuma M."/>
        </authorList>
    </citation>
    <scope>NUCLEOTIDE SEQUENCE [LARGE SCALE GENOMIC DNA]</scope>
    <source>
        <strain evidence="7">JCM19235</strain>
    </source>
</reference>
<accession>A0A090S2X0</accession>
<dbReference type="RefSeq" id="WP_042475600.1">
    <property type="nucleotide sequence ID" value="NZ_CP090438.1"/>
</dbReference>
<comment type="caution">
    <text evidence="6">The sequence shown here is derived from an EMBL/GenBank/DDBJ whole genome shotgun (WGS) entry which is preliminary data.</text>
</comment>
<evidence type="ECO:0000256" key="5">
    <source>
        <dbReference type="SAM" id="Phobius"/>
    </source>
</evidence>
<dbReference type="Pfam" id="PF07869">
    <property type="entry name" value="DUF1656"/>
    <property type="match status" value="1"/>
</dbReference>
<evidence type="ECO:0000256" key="3">
    <source>
        <dbReference type="ARBA" id="ARBA00022989"/>
    </source>
</evidence>
<name>A0A090S2X0_9VIBR</name>
<keyword evidence="1" id="KW-1003">Cell membrane</keyword>
<evidence type="ECO:0000256" key="1">
    <source>
        <dbReference type="ARBA" id="ARBA00022475"/>
    </source>
</evidence>
<reference evidence="6 7" key="2">
    <citation type="submission" date="2014-09" db="EMBL/GenBank/DDBJ databases">
        <authorList>
            <consortium name="NBRP consortium"/>
            <person name="Sawabe T."/>
            <person name="Meirelles P."/>
            <person name="Nakanishi M."/>
            <person name="Sayaka M."/>
            <person name="Hattori M."/>
            <person name="Ohkuma M."/>
        </authorList>
    </citation>
    <scope>NUCLEOTIDE SEQUENCE [LARGE SCALE GENOMIC DNA]</scope>
    <source>
        <strain evidence="7">JCM19235</strain>
    </source>
</reference>
<feature type="transmembrane region" description="Helical" evidence="5">
    <location>
        <begin position="46"/>
        <end position="66"/>
    </location>
</feature>
<keyword evidence="2 5" id="KW-0812">Transmembrane</keyword>
<gene>
    <name evidence="6" type="ORF">JCM19235_433</name>
</gene>
<evidence type="ECO:0000313" key="7">
    <source>
        <dbReference type="Proteomes" id="UP000029228"/>
    </source>
</evidence>
<evidence type="ECO:0000313" key="6">
    <source>
        <dbReference type="EMBL" id="GAL21158.1"/>
    </source>
</evidence>
<keyword evidence="4 5" id="KW-0472">Membrane</keyword>
<proteinExistence type="predicted"/>
<evidence type="ECO:0008006" key="8">
    <source>
        <dbReference type="Google" id="ProtNLM"/>
    </source>
</evidence>
<dbReference type="STRING" id="990268.JCM19235_433"/>
<dbReference type="AlphaFoldDB" id="A0A090S2X0"/>
<organism evidence="6 7">
    <name type="scientific">Vibrio maritimus</name>
    <dbReference type="NCBI Taxonomy" id="990268"/>
    <lineage>
        <taxon>Bacteria</taxon>
        <taxon>Pseudomonadati</taxon>
        <taxon>Pseudomonadota</taxon>
        <taxon>Gammaproteobacteria</taxon>
        <taxon>Vibrionales</taxon>
        <taxon>Vibrionaceae</taxon>
        <taxon>Vibrio</taxon>
    </lineage>
</organism>
<dbReference type="OrthoDB" id="5461070at2"/>
<dbReference type="EMBL" id="BBMR01000007">
    <property type="protein sequence ID" value="GAL21158.1"/>
    <property type="molecule type" value="Genomic_DNA"/>
</dbReference>
<sequence>MPHEITIGEIYIPPFLLVISLSYIATHFVTAMFAKFNVYKHLAYPAIADISLFILMSLIIGLLIPFV</sequence>
<dbReference type="InterPro" id="IPR012451">
    <property type="entry name" value="DUF1656"/>
</dbReference>
<dbReference type="Proteomes" id="UP000029228">
    <property type="component" value="Unassembled WGS sequence"/>
</dbReference>
<keyword evidence="3 5" id="KW-1133">Transmembrane helix</keyword>